<gene>
    <name evidence="6" type="ORF">SAMN04489718_3766</name>
</gene>
<keyword evidence="2" id="KW-0963">Cytoplasm</keyword>
<reference evidence="7" key="1">
    <citation type="submission" date="2016-10" db="EMBL/GenBank/DDBJ databases">
        <authorList>
            <person name="Varghese N."/>
            <person name="Submissions S."/>
        </authorList>
    </citation>
    <scope>NUCLEOTIDE SEQUENCE [LARGE SCALE GENOMIC DNA]</scope>
    <source>
        <strain evidence="7">DSM 45459</strain>
    </source>
</reference>
<dbReference type="STRING" id="995062.SAMN04489718_3766"/>
<dbReference type="CDD" id="cd04301">
    <property type="entry name" value="NAT_SF"/>
    <property type="match status" value="1"/>
</dbReference>
<dbReference type="InterPro" id="IPR016181">
    <property type="entry name" value="Acyl_CoA_acyltransferase"/>
</dbReference>
<dbReference type="EMBL" id="FNKO01000002">
    <property type="protein sequence ID" value="SDR14843.1"/>
    <property type="molecule type" value="Genomic_DNA"/>
</dbReference>
<sequence>MTENQHTGGARTSTARGGIDPFVAKLRRKDVARCAELERGLFPTDDPWPEGAFTAALDRGDFYIGAYDSADALIGYAGLAFVAKGPRAEAEVHTIAVTPEVQGGGVGKKLLRRLLDRADEERAQVFLEVRTDNEAAIALYRRHDFEVVGVRKRYYQPSGADAYTMRRPAQSAEQEGGAV</sequence>
<dbReference type="Proteomes" id="UP000199301">
    <property type="component" value="Unassembled WGS sequence"/>
</dbReference>
<feature type="domain" description="N-acetyltransferase" evidence="5">
    <location>
        <begin position="21"/>
        <end position="170"/>
    </location>
</feature>
<evidence type="ECO:0000313" key="6">
    <source>
        <dbReference type="EMBL" id="SDR14843.1"/>
    </source>
</evidence>
<keyword evidence="4" id="KW-0012">Acyltransferase</keyword>
<dbReference type="GO" id="GO:0008080">
    <property type="term" value="F:N-acetyltransferase activity"/>
    <property type="evidence" value="ECO:0007669"/>
    <property type="project" value="InterPro"/>
</dbReference>
<name>A0A1H1GP31_9ACTN</name>
<dbReference type="InterPro" id="IPR050680">
    <property type="entry name" value="YpeA/RimI_acetyltransf"/>
</dbReference>
<proteinExistence type="inferred from homology"/>
<dbReference type="PANTHER" id="PTHR43420:SF44">
    <property type="entry name" value="ACETYLTRANSFERASE YPEA"/>
    <property type="match status" value="1"/>
</dbReference>
<comment type="similarity">
    <text evidence="1">Belongs to the acetyltransferase family. RimI subfamily.</text>
</comment>
<evidence type="ECO:0000256" key="1">
    <source>
        <dbReference type="ARBA" id="ARBA00005395"/>
    </source>
</evidence>
<dbReference type="Pfam" id="PF00583">
    <property type="entry name" value="Acetyltransf_1"/>
    <property type="match status" value="1"/>
</dbReference>
<evidence type="ECO:0000259" key="5">
    <source>
        <dbReference type="PROSITE" id="PS51186"/>
    </source>
</evidence>
<protein>
    <submittedName>
        <fullName evidence="6">Ribosomal-protein-alanine N-acetyltransferase</fullName>
    </submittedName>
</protein>
<dbReference type="Gene3D" id="3.40.630.30">
    <property type="match status" value="1"/>
</dbReference>
<accession>A0A1H1GP31</accession>
<evidence type="ECO:0000313" key="7">
    <source>
        <dbReference type="Proteomes" id="UP000199301"/>
    </source>
</evidence>
<dbReference type="PROSITE" id="PS51186">
    <property type="entry name" value="GNAT"/>
    <property type="match status" value="1"/>
</dbReference>
<dbReference type="InterPro" id="IPR000182">
    <property type="entry name" value="GNAT_dom"/>
</dbReference>
<keyword evidence="7" id="KW-1185">Reference proteome</keyword>
<dbReference type="OrthoDB" id="529907at2"/>
<dbReference type="InterPro" id="IPR006464">
    <property type="entry name" value="AcTrfase_RimI/Ard1"/>
</dbReference>
<dbReference type="PANTHER" id="PTHR43420">
    <property type="entry name" value="ACETYLTRANSFERASE"/>
    <property type="match status" value="1"/>
</dbReference>
<dbReference type="AlphaFoldDB" id="A0A1H1GP31"/>
<organism evidence="6 7">
    <name type="scientific">Actinopolyspora saharensis</name>
    <dbReference type="NCBI Taxonomy" id="995062"/>
    <lineage>
        <taxon>Bacteria</taxon>
        <taxon>Bacillati</taxon>
        <taxon>Actinomycetota</taxon>
        <taxon>Actinomycetes</taxon>
        <taxon>Actinopolysporales</taxon>
        <taxon>Actinopolysporaceae</taxon>
        <taxon>Actinopolyspora</taxon>
    </lineage>
</organism>
<evidence type="ECO:0000256" key="2">
    <source>
        <dbReference type="ARBA" id="ARBA00022490"/>
    </source>
</evidence>
<evidence type="ECO:0000256" key="4">
    <source>
        <dbReference type="ARBA" id="ARBA00023315"/>
    </source>
</evidence>
<dbReference type="SUPFAM" id="SSF55729">
    <property type="entry name" value="Acyl-CoA N-acyltransferases (Nat)"/>
    <property type="match status" value="1"/>
</dbReference>
<keyword evidence="3 6" id="KW-0808">Transferase</keyword>
<evidence type="ECO:0000256" key="3">
    <source>
        <dbReference type="ARBA" id="ARBA00022679"/>
    </source>
</evidence>
<dbReference type="NCBIfam" id="TIGR01575">
    <property type="entry name" value="rimI"/>
    <property type="match status" value="1"/>
</dbReference>